<gene>
    <name evidence="3" type="ORF">T265_06248</name>
</gene>
<keyword evidence="4" id="KW-1185">Reference proteome</keyword>
<dbReference type="RefSeq" id="XP_009169722.1">
    <property type="nucleotide sequence ID" value="XM_009171458.1"/>
</dbReference>
<dbReference type="InterPro" id="IPR019844">
    <property type="entry name" value="CSD_CS"/>
</dbReference>
<dbReference type="InterPro" id="IPR002059">
    <property type="entry name" value="CSP_DNA-bd"/>
</dbReference>
<dbReference type="Proteomes" id="UP000054324">
    <property type="component" value="Unassembled WGS sequence"/>
</dbReference>
<dbReference type="Pfam" id="PF00313">
    <property type="entry name" value="CSD"/>
    <property type="match status" value="1"/>
</dbReference>
<feature type="region of interest" description="Disordered" evidence="1">
    <location>
        <begin position="313"/>
        <end position="375"/>
    </location>
</feature>
<dbReference type="EMBL" id="KL596745">
    <property type="protein sequence ID" value="KER26530.1"/>
    <property type="molecule type" value="Genomic_DNA"/>
</dbReference>
<evidence type="ECO:0000256" key="1">
    <source>
        <dbReference type="SAM" id="MobiDB-lite"/>
    </source>
</evidence>
<dbReference type="InterPro" id="IPR050181">
    <property type="entry name" value="Cold_shock_domain"/>
</dbReference>
<evidence type="ECO:0000259" key="2">
    <source>
        <dbReference type="PROSITE" id="PS51857"/>
    </source>
</evidence>
<organism evidence="3 4">
    <name type="scientific">Opisthorchis viverrini</name>
    <name type="common">Southeast Asian liver fluke</name>
    <dbReference type="NCBI Taxonomy" id="6198"/>
    <lineage>
        <taxon>Eukaryota</taxon>
        <taxon>Metazoa</taxon>
        <taxon>Spiralia</taxon>
        <taxon>Lophotrochozoa</taxon>
        <taxon>Platyhelminthes</taxon>
        <taxon>Trematoda</taxon>
        <taxon>Digenea</taxon>
        <taxon>Opisthorchiida</taxon>
        <taxon>Opisthorchiata</taxon>
        <taxon>Opisthorchiidae</taxon>
        <taxon>Opisthorchis</taxon>
    </lineage>
</organism>
<evidence type="ECO:0000313" key="4">
    <source>
        <dbReference type="Proteomes" id="UP000054324"/>
    </source>
</evidence>
<feature type="domain" description="CSD" evidence="2">
    <location>
        <begin position="24"/>
        <end position="93"/>
    </location>
</feature>
<reference evidence="3 4" key="1">
    <citation type="submission" date="2013-11" db="EMBL/GenBank/DDBJ databases">
        <title>Opisthorchis viverrini - life in the bile duct.</title>
        <authorList>
            <person name="Young N.D."/>
            <person name="Nagarajan N."/>
            <person name="Lin S.J."/>
            <person name="Korhonen P.K."/>
            <person name="Jex A.R."/>
            <person name="Hall R.S."/>
            <person name="Safavi-Hemami H."/>
            <person name="Kaewkong W."/>
            <person name="Bertrand D."/>
            <person name="Gao S."/>
            <person name="Seet Q."/>
            <person name="Wongkham S."/>
            <person name="Teh B.T."/>
            <person name="Wongkham C."/>
            <person name="Intapan P.M."/>
            <person name="Maleewong W."/>
            <person name="Yang X."/>
            <person name="Hu M."/>
            <person name="Wang Z."/>
            <person name="Hofmann A."/>
            <person name="Sternberg P.W."/>
            <person name="Tan P."/>
            <person name="Wang J."/>
            <person name="Gasser R.B."/>
        </authorList>
    </citation>
    <scope>NUCLEOTIDE SEQUENCE [LARGE SCALE GENOMIC DNA]</scope>
</reference>
<proteinExistence type="predicted"/>
<dbReference type="FunFam" id="2.40.50.140:FF:000274">
    <property type="entry name" value="Mitochondrial RNA binding protein"/>
    <property type="match status" value="1"/>
</dbReference>
<dbReference type="OrthoDB" id="203339at2759"/>
<dbReference type="CDD" id="cd04458">
    <property type="entry name" value="CSP_CDS"/>
    <property type="match status" value="1"/>
</dbReference>
<dbReference type="InterPro" id="IPR011129">
    <property type="entry name" value="CSD"/>
</dbReference>
<dbReference type="SUPFAM" id="SSF50249">
    <property type="entry name" value="Nucleic acid-binding proteins"/>
    <property type="match status" value="1"/>
</dbReference>
<dbReference type="PROSITE" id="PS51857">
    <property type="entry name" value="CSD_2"/>
    <property type="match status" value="1"/>
</dbReference>
<protein>
    <recommendedName>
        <fullName evidence="2">CSD domain-containing protein</fullName>
    </recommendedName>
</protein>
<dbReference type="GeneID" id="20320430"/>
<dbReference type="STRING" id="6198.A0A074ZT23"/>
<sequence length="480" mass="53741">MTSDSEVMLKNDGTRMEKKVVATRITGVVKWFNVKSGYGFINRTDTKEDIFVHQSAILKNNPHKWQRSVGDGEEVEFDVVQGDKGLEATNVTGPHGVPVQGSKYAADKRRYRSRSFGRWRPCQLICGRPNLSLARNQAPIFTRSSSSDSRVASRYDEMAVETDRYSLNGPRMSRNQFFPHQPPMMPLLPHQNMFFPRRPLNMRQVMNYRGAYFGPPIIFGYRRGANLLRRRFATAYEQSGNCPSMNVLRPGAFSGQPNGGSSRYPVLAYATDRRDPPVLAVPYEPVSGFRSMKSFRGRVATNVGRGRGAYSYGFSSLPKGKDHKPSTVQGTSEPSVNADTEQSTAQNAVKVPITDEKVEQENNETAQNKPNEEGNEQLILAKQEMKMTDKPISGPKVEASGDTAEDTVTTSEPVTKKIESTIEITDEKKLVDTTLSSEMYMLVKQPFPETTSTPFANGLCRVEGEQALASRCQRFNKFWL</sequence>
<dbReference type="KEGG" id="ovi:T265_06248"/>
<accession>A0A074ZT23</accession>
<dbReference type="Gene3D" id="2.40.50.140">
    <property type="entry name" value="Nucleic acid-binding proteins"/>
    <property type="match status" value="1"/>
</dbReference>
<dbReference type="AlphaFoldDB" id="A0A074ZT23"/>
<dbReference type="CTD" id="20320430"/>
<feature type="compositionally biased region" description="Polar residues" evidence="1">
    <location>
        <begin position="326"/>
        <end position="347"/>
    </location>
</feature>
<feature type="region of interest" description="Disordered" evidence="1">
    <location>
        <begin position="392"/>
        <end position="412"/>
    </location>
</feature>
<dbReference type="PANTHER" id="PTHR11544">
    <property type="entry name" value="COLD SHOCK DOMAIN CONTAINING PROTEINS"/>
    <property type="match status" value="1"/>
</dbReference>
<dbReference type="SMART" id="SM00357">
    <property type="entry name" value="CSP"/>
    <property type="match status" value="1"/>
</dbReference>
<dbReference type="PRINTS" id="PR00050">
    <property type="entry name" value="COLDSHOCK"/>
</dbReference>
<name>A0A074ZT23_OPIVI</name>
<dbReference type="GO" id="GO:0003676">
    <property type="term" value="F:nucleic acid binding"/>
    <property type="evidence" value="ECO:0007669"/>
    <property type="project" value="InterPro"/>
</dbReference>
<dbReference type="InterPro" id="IPR012340">
    <property type="entry name" value="NA-bd_OB-fold"/>
</dbReference>
<evidence type="ECO:0000313" key="3">
    <source>
        <dbReference type="EMBL" id="KER26530.1"/>
    </source>
</evidence>
<dbReference type="PROSITE" id="PS00352">
    <property type="entry name" value="CSD_1"/>
    <property type="match status" value="1"/>
</dbReference>